<evidence type="ECO:0000256" key="5">
    <source>
        <dbReference type="ARBA" id="ARBA00023136"/>
    </source>
</evidence>
<reference evidence="8 9" key="2">
    <citation type="journal article" date="2015" name="Biomed. Res. Int.">
        <title>Effects of Arsenite Resistance on the Growth and Functional Gene Expression of Leptospirillum ferriphilum and Acidithiobacillus thiooxidans in Pure Culture and Coculture.</title>
        <authorList>
            <person name="Jiang H."/>
            <person name="Liang Y."/>
            <person name="Yin H."/>
            <person name="Xiao Y."/>
            <person name="Guo X."/>
            <person name="Xu Y."/>
            <person name="Hu Q."/>
            <person name="Liu H."/>
            <person name="Liu X."/>
        </authorList>
    </citation>
    <scope>NUCLEOTIDE SEQUENCE [LARGE SCALE GENOMIC DNA]</scope>
    <source>
        <strain evidence="8 9">YSK</strain>
    </source>
</reference>
<protein>
    <recommendedName>
        <fullName evidence="7">ATP synthase subunit delta</fullName>
    </recommendedName>
    <alternativeName>
        <fullName evidence="7">ATP synthase F(1) sector subunit delta</fullName>
    </alternativeName>
    <alternativeName>
        <fullName evidence="7">F-type ATPase subunit delta</fullName>
        <shortName evidence="7">F-ATPase subunit delta</shortName>
    </alternativeName>
</protein>
<keyword evidence="7" id="KW-0139">CF(1)</keyword>
<keyword evidence="3 7" id="KW-0375">Hydrogen ion transport</keyword>
<evidence type="ECO:0000256" key="7">
    <source>
        <dbReference type="HAMAP-Rule" id="MF_01416"/>
    </source>
</evidence>
<evidence type="ECO:0000256" key="6">
    <source>
        <dbReference type="ARBA" id="ARBA00023310"/>
    </source>
</evidence>
<comment type="subcellular location">
    <subcellularLocation>
        <location evidence="7">Cell membrane</location>
        <topology evidence="7">Peripheral membrane protein</topology>
    </subcellularLocation>
    <subcellularLocation>
        <location evidence="1">Membrane</location>
    </subcellularLocation>
</comment>
<organism evidence="8 9">
    <name type="scientific">Leptospirillum ferriphilum YSK</name>
    <dbReference type="NCBI Taxonomy" id="1441628"/>
    <lineage>
        <taxon>Bacteria</taxon>
        <taxon>Pseudomonadati</taxon>
        <taxon>Nitrospirota</taxon>
        <taxon>Nitrospiria</taxon>
        <taxon>Nitrospirales</taxon>
        <taxon>Nitrospiraceae</taxon>
        <taxon>Leptospirillum</taxon>
    </lineage>
</organism>
<keyword evidence="5 7" id="KW-0472">Membrane</keyword>
<dbReference type="NCBIfam" id="TIGR01145">
    <property type="entry name" value="ATP_synt_delta"/>
    <property type="match status" value="1"/>
</dbReference>
<reference evidence="9" key="1">
    <citation type="submission" date="2014-02" db="EMBL/GenBank/DDBJ databases">
        <title>Complete genome sequence and comparative genomic analysis of the nitrogen-fixing bacterium Leptospirillum ferriphilum YSK.</title>
        <authorList>
            <person name="Guo X."/>
            <person name="Yin H."/>
            <person name="Liang Y."/>
            <person name="Hu Q."/>
            <person name="Ma L."/>
            <person name="Xiao Y."/>
            <person name="Zhang X."/>
            <person name="Qiu G."/>
            <person name="Liu X."/>
        </authorList>
    </citation>
    <scope>NUCLEOTIDE SEQUENCE [LARGE SCALE GENOMIC DNA]</scope>
    <source>
        <strain evidence="9">YSK</strain>
    </source>
</reference>
<gene>
    <name evidence="7" type="primary">atpH</name>
    <name evidence="8" type="ORF">Y981_00515</name>
</gene>
<comment type="function">
    <text evidence="7">F(1)F(0) ATP synthase produces ATP from ADP in the presence of a proton or sodium gradient. F-type ATPases consist of two structural domains, F(1) containing the extramembraneous catalytic core and F(0) containing the membrane proton channel, linked together by a central stalk and a peripheral stalk. During catalysis, ATP synthesis in the catalytic domain of F(1) is coupled via a rotary mechanism of the central stalk subunits to proton translocation.</text>
</comment>
<evidence type="ECO:0000313" key="8">
    <source>
        <dbReference type="EMBL" id="AIA31369.1"/>
    </source>
</evidence>
<dbReference type="OrthoDB" id="9814841at2"/>
<keyword evidence="2 7" id="KW-0813">Transport</keyword>
<name>A0A059XS08_9BACT</name>
<keyword evidence="7" id="KW-1003">Cell membrane</keyword>
<proteinExistence type="inferred from homology"/>
<sequence>MKIGKKSEARAKRLVEFLMERIAAEEERFSLWDRALSILESLRFNRKVRAFSLTRSIPLPEKTEFFQRVFQNNGISLPEEASGVFLSVLILEDLWDALPYCRSQLQKRFFDETGQVEVSIESAQALPEGEKKKAEQLLSEKLGNLKVRANWTINPELIAGLVIQAGTHVWDGSLKGRLNQMQGELLDRA</sequence>
<dbReference type="GO" id="GO:0046933">
    <property type="term" value="F:proton-transporting ATP synthase activity, rotational mechanism"/>
    <property type="evidence" value="ECO:0007669"/>
    <property type="project" value="UniProtKB-UniRule"/>
</dbReference>
<dbReference type="KEGG" id="lfp:Y981_00515"/>
<evidence type="ECO:0000256" key="1">
    <source>
        <dbReference type="ARBA" id="ARBA00004370"/>
    </source>
</evidence>
<dbReference type="RefSeq" id="WP_051613735.1">
    <property type="nucleotide sequence ID" value="NZ_CP007243.1"/>
</dbReference>
<dbReference type="HOGENOM" id="CLU_1347541_0_0_0"/>
<dbReference type="EMBL" id="CP007243">
    <property type="protein sequence ID" value="AIA31369.1"/>
    <property type="molecule type" value="Genomic_DNA"/>
</dbReference>
<evidence type="ECO:0000313" key="9">
    <source>
        <dbReference type="Proteomes" id="UP000027059"/>
    </source>
</evidence>
<dbReference type="PRINTS" id="PR00125">
    <property type="entry name" value="ATPASEDELTA"/>
</dbReference>
<dbReference type="AlphaFoldDB" id="A0A059XS08"/>
<keyword evidence="4 7" id="KW-0406">Ion transport</keyword>
<accession>A0A059XS08</accession>
<comment type="similarity">
    <text evidence="7">Belongs to the ATPase delta chain family.</text>
</comment>
<dbReference type="Pfam" id="PF00213">
    <property type="entry name" value="OSCP"/>
    <property type="match status" value="1"/>
</dbReference>
<dbReference type="PANTHER" id="PTHR11910">
    <property type="entry name" value="ATP SYNTHASE DELTA CHAIN"/>
    <property type="match status" value="1"/>
</dbReference>
<dbReference type="InterPro" id="IPR000711">
    <property type="entry name" value="ATPase_OSCP/dsu"/>
</dbReference>
<dbReference type="GO" id="GO:0005886">
    <property type="term" value="C:plasma membrane"/>
    <property type="evidence" value="ECO:0007669"/>
    <property type="project" value="UniProtKB-SubCell"/>
</dbReference>
<evidence type="ECO:0000256" key="4">
    <source>
        <dbReference type="ARBA" id="ARBA00023065"/>
    </source>
</evidence>
<evidence type="ECO:0000256" key="2">
    <source>
        <dbReference type="ARBA" id="ARBA00022448"/>
    </source>
</evidence>
<keyword evidence="6 7" id="KW-0066">ATP synthesis</keyword>
<comment type="function">
    <text evidence="7">This protein is part of the stalk that links CF(0) to CF(1). It either transmits conformational changes from CF(0) to CF(1) or is implicated in proton conduction.</text>
</comment>
<dbReference type="GO" id="GO:0045259">
    <property type="term" value="C:proton-transporting ATP synthase complex"/>
    <property type="evidence" value="ECO:0007669"/>
    <property type="project" value="UniProtKB-KW"/>
</dbReference>
<dbReference type="HAMAP" id="MF_01416">
    <property type="entry name" value="ATP_synth_delta_bact"/>
    <property type="match status" value="1"/>
</dbReference>
<keyword evidence="9" id="KW-1185">Reference proteome</keyword>
<evidence type="ECO:0000256" key="3">
    <source>
        <dbReference type="ARBA" id="ARBA00022781"/>
    </source>
</evidence>
<dbReference type="Proteomes" id="UP000027059">
    <property type="component" value="Chromosome"/>
</dbReference>